<dbReference type="Proteomes" id="UP000824219">
    <property type="component" value="Linkage Group LG06"/>
</dbReference>
<sequence>MTKGSSSRLRDASEPPRTNILAELCLPGTYSPRMAAATTTRDLNDVTKNSVSLLLFWPWERSGYYLWF</sequence>
<protein>
    <submittedName>
        <fullName evidence="1">Uncharacterized protein</fullName>
    </submittedName>
</protein>
<keyword evidence="2" id="KW-1185">Reference proteome</keyword>
<comment type="caution">
    <text evidence="1">The sequence shown here is derived from an EMBL/GenBank/DDBJ whole genome shotgun (WGS) entry which is preliminary data.</text>
</comment>
<dbReference type="EMBL" id="JAHKSW010000006">
    <property type="protein sequence ID" value="KAG7331464.1"/>
    <property type="molecule type" value="Genomic_DNA"/>
</dbReference>
<reference evidence="1 2" key="1">
    <citation type="submission" date="2021-06" db="EMBL/GenBank/DDBJ databases">
        <title>Chromosome-level genome assembly of the red-tail catfish (Hemibagrus wyckioides).</title>
        <authorList>
            <person name="Shao F."/>
        </authorList>
    </citation>
    <scope>NUCLEOTIDE SEQUENCE [LARGE SCALE GENOMIC DNA]</scope>
    <source>
        <strain evidence="1">EC202008001</strain>
        <tissue evidence="1">Blood</tissue>
    </source>
</reference>
<evidence type="ECO:0000313" key="2">
    <source>
        <dbReference type="Proteomes" id="UP000824219"/>
    </source>
</evidence>
<evidence type="ECO:0000313" key="1">
    <source>
        <dbReference type="EMBL" id="KAG7331464.1"/>
    </source>
</evidence>
<gene>
    <name evidence="1" type="ORF">KOW79_005433</name>
</gene>
<accession>A0A9D3NZK8</accession>
<dbReference type="AlphaFoldDB" id="A0A9D3NZK8"/>
<organism evidence="1 2">
    <name type="scientific">Hemibagrus wyckioides</name>
    <dbReference type="NCBI Taxonomy" id="337641"/>
    <lineage>
        <taxon>Eukaryota</taxon>
        <taxon>Metazoa</taxon>
        <taxon>Chordata</taxon>
        <taxon>Craniata</taxon>
        <taxon>Vertebrata</taxon>
        <taxon>Euteleostomi</taxon>
        <taxon>Actinopterygii</taxon>
        <taxon>Neopterygii</taxon>
        <taxon>Teleostei</taxon>
        <taxon>Ostariophysi</taxon>
        <taxon>Siluriformes</taxon>
        <taxon>Bagridae</taxon>
        <taxon>Hemibagrus</taxon>
    </lineage>
</organism>
<proteinExistence type="predicted"/>
<name>A0A9D3NZK8_9TELE</name>